<protein>
    <recommendedName>
        <fullName evidence="2">Type II toxin-antitoxin system PemK/MazF family toxin</fullName>
    </recommendedName>
</protein>
<proteinExistence type="predicted"/>
<evidence type="ECO:0008006" key="2">
    <source>
        <dbReference type="Google" id="ProtNLM"/>
    </source>
</evidence>
<dbReference type="SUPFAM" id="SSF50118">
    <property type="entry name" value="Cell growth inhibitor/plasmid maintenance toxic component"/>
    <property type="match status" value="1"/>
</dbReference>
<name>X0W0T8_9ZZZZ</name>
<evidence type="ECO:0000313" key="1">
    <source>
        <dbReference type="EMBL" id="GAG24394.1"/>
    </source>
</evidence>
<feature type="non-terminal residue" evidence="1">
    <location>
        <position position="31"/>
    </location>
</feature>
<accession>X0W0T8</accession>
<comment type="caution">
    <text evidence="1">The sequence shown here is derived from an EMBL/GenBank/DDBJ whole genome shotgun (WGS) entry which is preliminary data.</text>
</comment>
<gene>
    <name evidence="1" type="ORF">S01H1_53469</name>
</gene>
<organism evidence="1">
    <name type="scientific">marine sediment metagenome</name>
    <dbReference type="NCBI Taxonomy" id="412755"/>
    <lineage>
        <taxon>unclassified sequences</taxon>
        <taxon>metagenomes</taxon>
        <taxon>ecological metagenomes</taxon>
    </lineage>
</organism>
<sequence>MLRPERGEVWLVRFPFTDLTSTKLRPALVLV</sequence>
<dbReference type="AlphaFoldDB" id="X0W0T8"/>
<dbReference type="EMBL" id="BARS01034625">
    <property type="protein sequence ID" value="GAG24394.1"/>
    <property type="molecule type" value="Genomic_DNA"/>
</dbReference>
<reference evidence="1" key="1">
    <citation type="journal article" date="2014" name="Front. Microbiol.">
        <title>High frequency of phylogenetically diverse reductive dehalogenase-homologous genes in deep subseafloor sedimentary metagenomes.</title>
        <authorList>
            <person name="Kawai M."/>
            <person name="Futagami T."/>
            <person name="Toyoda A."/>
            <person name="Takaki Y."/>
            <person name="Nishi S."/>
            <person name="Hori S."/>
            <person name="Arai W."/>
            <person name="Tsubouchi T."/>
            <person name="Morono Y."/>
            <person name="Uchiyama I."/>
            <person name="Ito T."/>
            <person name="Fujiyama A."/>
            <person name="Inagaki F."/>
            <person name="Takami H."/>
        </authorList>
    </citation>
    <scope>NUCLEOTIDE SEQUENCE</scope>
    <source>
        <strain evidence="1">Expedition CK06-06</strain>
    </source>
</reference>